<gene>
    <name evidence="1" type="ORF">MQP27_28060</name>
</gene>
<evidence type="ECO:0000313" key="2">
    <source>
        <dbReference type="Proteomes" id="UP001165269"/>
    </source>
</evidence>
<comment type="caution">
    <text evidence="1">The sequence shown here is derived from an EMBL/GenBank/DDBJ whole genome shotgun (WGS) entry which is preliminary data.</text>
</comment>
<dbReference type="InterPro" id="IPR036291">
    <property type="entry name" value="NAD(P)-bd_dom_sf"/>
</dbReference>
<dbReference type="RefSeq" id="WP_242768688.1">
    <property type="nucleotide sequence ID" value="NZ_JALDAY010000008.1"/>
</dbReference>
<accession>A0ABS9YEJ1</accession>
<dbReference type="PANTHER" id="PTHR13812">
    <property type="entry name" value="KETIMINE REDUCTASE MU-CRYSTALLIN"/>
    <property type="match status" value="1"/>
</dbReference>
<dbReference type="EMBL" id="JALDAY010000008">
    <property type="protein sequence ID" value="MCI3274945.1"/>
    <property type="molecule type" value="Genomic_DNA"/>
</dbReference>
<name>A0ABS9YEJ1_9ACTN</name>
<dbReference type="InterPro" id="IPR023401">
    <property type="entry name" value="ODC_N"/>
</dbReference>
<keyword evidence="2" id="KW-1185">Reference proteome</keyword>
<dbReference type="PIRSF" id="PIRSF001439">
    <property type="entry name" value="CryM"/>
    <property type="match status" value="1"/>
</dbReference>
<protein>
    <submittedName>
        <fullName evidence="1">Ornithine cyclodeaminase family protein</fullName>
    </submittedName>
</protein>
<dbReference type="PANTHER" id="PTHR13812:SF19">
    <property type="entry name" value="KETIMINE REDUCTASE MU-CRYSTALLIN"/>
    <property type="match status" value="1"/>
</dbReference>
<dbReference type="Gene3D" id="3.40.50.720">
    <property type="entry name" value="NAD(P)-binding Rossmann-like Domain"/>
    <property type="match status" value="1"/>
</dbReference>
<reference evidence="1" key="1">
    <citation type="submission" date="2022-03" db="EMBL/GenBank/DDBJ databases">
        <title>Streptomyces 7R015 and 7R016 isolated from Barleria lupulina in Thailand.</title>
        <authorList>
            <person name="Kanchanasin P."/>
            <person name="Phongsopitanun W."/>
            <person name="Tanasupawat S."/>
        </authorList>
    </citation>
    <scope>NUCLEOTIDE SEQUENCE</scope>
    <source>
        <strain evidence="1">7R015</strain>
    </source>
</reference>
<proteinExistence type="predicted"/>
<sequence>MTVFLDSTDLDGLVGRAELIDAVRAAFLDLARGLAEQPAPQSLPGAGDTQFLPMTATSHRLGLSVVKVMSDAPANRAAGQPAQRSTVLVLDARTGERLAILDGEIGTRMRTAAASAVATDALARSDARVLGLVGAGRLAVEHVHALREVRGIDTVHVWSRTAATVRAFRHAVDGLLDVIEAPGPRQVTEAADILCTLTPARHPVVSGQWFRPGLHVNAVGAPPRPDHREIDATGMARATVVVDSTATQLAKSGEALLSIEEGATLPQTFGRELGAVLAGTTPGRQLPSDITLFNSVGIALEDLAYAAVAIARTRIPDRFSTERRLPAEVAP</sequence>
<dbReference type="Proteomes" id="UP001165269">
    <property type="component" value="Unassembled WGS sequence"/>
</dbReference>
<evidence type="ECO:0000313" key="1">
    <source>
        <dbReference type="EMBL" id="MCI3274945.1"/>
    </source>
</evidence>
<dbReference type="Pfam" id="PF02423">
    <property type="entry name" value="OCD_Mu_crystall"/>
    <property type="match status" value="1"/>
</dbReference>
<dbReference type="SUPFAM" id="SSF51735">
    <property type="entry name" value="NAD(P)-binding Rossmann-fold domains"/>
    <property type="match status" value="1"/>
</dbReference>
<organism evidence="1 2">
    <name type="scientific">Streptomyces cylindrosporus</name>
    <dbReference type="NCBI Taxonomy" id="2927583"/>
    <lineage>
        <taxon>Bacteria</taxon>
        <taxon>Bacillati</taxon>
        <taxon>Actinomycetota</taxon>
        <taxon>Actinomycetes</taxon>
        <taxon>Kitasatosporales</taxon>
        <taxon>Streptomycetaceae</taxon>
        <taxon>Streptomyces</taxon>
    </lineage>
</organism>
<dbReference type="Gene3D" id="3.30.1780.10">
    <property type="entry name" value="ornithine cyclodeaminase, domain 1"/>
    <property type="match status" value="1"/>
</dbReference>
<dbReference type="InterPro" id="IPR003462">
    <property type="entry name" value="ODC_Mu_crystall"/>
</dbReference>